<name>A0ABY6CFC5_9HYPH</name>
<dbReference type="CDD" id="cd00093">
    <property type="entry name" value="HTH_XRE"/>
    <property type="match status" value="1"/>
</dbReference>
<evidence type="ECO:0000313" key="6">
    <source>
        <dbReference type="EMBL" id="UXN70942.1"/>
    </source>
</evidence>
<keyword evidence="7" id="KW-1185">Reference proteome</keyword>
<evidence type="ECO:0000256" key="2">
    <source>
        <dbReference type="ARBA" id="ARBA00023125"/>
    </source>
</evidence>
<dbReference type="CDD" id="cd06529">
    <property type="entry name" value="S24_LexA-like"/>
    <property type="match status" value="1"/>
</dbReference>
<keyword evidence="1" id="KW-0805">Transcription regulation</keyword>
<evidence type="ECO:0000256" key="4">
    <source>
        <dbReference type="SAM" id="MobiDB-lite"/>
    </source>
</evidence>
<dbReference type="Pfam" id="PF01381">
    <property type="entry name" value="HTH_3"/>
    <property type="match status" value="1"/>
</dbReference>
<protein>
    <submittedName>
        <fullName evidence="6">XRE family transcriptional regulator</fullName>
    </submittedName>
</protein>
<keyword evidence="3" id="KW-0804">Transcription</keyword>
<dbReference type="SMART" id="SM00530">
    <property type="entry name" value="HTH_XRE"/>
    <property type="match status" value="1"/>
</dbReference>
<dbReference type="PANTHER" id="PTHR40661">
    <property type="match status" value="1"/>
</dbReference>
<organism evidence="6 7">
    <name type="scientific">Devosia neptuniae</name>
    <dbReference type="NCBI Taxonomy" id="191302"/>
    <lineage>
        <taxon>Bacteria</taxon>
        <taxon>Pseudomonadati</taxon>
        <taxon>Pseudomonadota</taxon>
        <taxon>Alphaproteobacteria</taxon>
        <taxon>Hyphomicrobiales</taxon>
        <taxon>Devosiaceae</taxon>
        <taxon>Devosia</taxon>
    </lineage>
</organism>
<dbReference type="Proteomes" id="UP001061862">
    <property type="component" value="Chromosome"/>
</dbReference>
<dbReference type="RefSeq" id="WP_262170247.1">
    <property type="nucleotide sequence ID" value="NZ_CP104965.1"/>
</dbReference>
<accession>A0ABY6CFC5</accession>
<feature type="domain" description="HTH cro/C1-type" evidence="5">
    <location>
        <begin position="37"/>
        <end position="91"/>
    </location>
</feature>
<dbReference type="InterPro" id="IPR015927">
    <property type="entry name" value="Peptidase_S24_S26A/B/C"/>
</dbReference>
<dbReference type="InterPro" id="IPR039418">
    <property type="entry name" value="LexA-like"/>
</dbReference>
<evidence type="ECO:0000256" key="1">
    <source>
        <dbReference type="ARBA" id="ARBA00023015"/>
    </source>
</evidence>
<dbReference type="PANTHER" id="PTHR40661:SF3">
    <property type="entry name" value="FELS-1 PROPHAGE TRANSCRIPTIONAL REGULATOR"/>
    <property type="match status" value="1"/>
</dbReference>
<feature type="region of interest" description="Disordered" evidence="4">
    <location>
        <begin position="1"/>
        <end position="34"/>
    </location>
</feature>
<dbReference type="InterPro" id="IPR036286">
    <property type="entry name" value="LexA/Signal_pep-like_sf"/>
</dbReference>
<evidence type="ECO:0000313" key="7">
    <source>
        <dbReference type="Proteomes" id="UP001061862"/>
    </source>
</evidence>
<gene>
    <name evidence="6" type="ORF">N8A98_07065</name>
</gene>
<dbReference type="Pfam" id="PF00717">
    <property type="entry name" value="Peptidase_S24"/>
    <property type="match status" value="1"/>
</dbReference>
<evidence type="ECO:0000259" key="5">
    <source>
        <dbReference type="PROSITE" id="PS50943"/>
    </source>
</evidence>
<dbReference type="Gene3D" id="1.10.260.40">
    <property type="entry name" value="lambda repressor-like DNA-binding domains"/>
    <property type="match status" value="1"/>
</dbReference>
<reference evidence="6 7" key="1">
    <citation type="submission" date="2022-09" db="EMBL/GenBank/DDBJ databases">
        <title>Interaction between co-microsymbionts with complementary sets of symbiotic genes in legume-rhizobium systems.</title>
        <authorList>
            <person name="Safronova V."/>
            <person name="Sazanova A."/>
            <person name="Afonin A."/>
            <person name="Chirak E."/>
        </authorList>
    </citation>
    <scope>NUCLEOTIDE SEQUENCE [LARGE SCALE GENOMIC DNA]</scope>
    <source>
        <strain evidence="6 7">A18/4-1</strain>
    </source>
</reference>
<dbReference type="EMBL" id="CP104965">
    <property type="protein sequence ID" value="UXN70942.1"/>
    <property type="molecule type" value="Genomic_DNA"/>
</dbReference>
<proteinExistence type="predicted"/>
<dbReference type="InterPro" id="IPR010982">
    <property type="entry name" value="Lambda_DNA-bd_dom_sf"/>
</dbReference>
<dbReference type="SUPFAM" id="SSF47413">
    <property type="entry name" value="lambda repressor-like DNA-binding domains"/>
    <property type="match status" value="1"/>
</dbReference>
<feature type="compositionally biased region" description="Polar residues" evidence="4">
    <location>
        <begin position="1"/>
        <end position="11"/>
    </location>
</feature>
<dbReference type="PROSITE" id="PS50943">
    <property type="entry name" value="HTH_CROC1"/>
    <property type="match status" value="1"/>
</dbReference>
<sequence length="243" mass="26627">MATTKTPSAEPTTVEKKTRVRSPRQLSGPNKHTARQIQLLRKQAGLTQAELAKKVEVAQATISKWELGIDLPGATQASRLALVLGVTPNELLGIGAMTDMPAGRRVKVIGEIAAGVWRETIEMSDQYDVLVAVPKKYEHVPLQGFVVRGESMNKIYPDGSIVYVAPIHAVEGWPRSGQVVMVMSHEHGMTEATLKEFVIDEKGGKWLWPRSDHPEHQAPVDYKSRKGEVHITGVVVAALVFAD</sequence>
<keyword evidence="2" id="KW-0238">DNA-binding</keyword>
<dbReference type="Gene3D" id="2.10.109.10">
    <property type="entry name" value="Umud Fragment, subunit A"/>
    <property type="match status" value="1"/>
</dbReference>
<dbReference type="SUPFAM" id="SSF51306">
    <property type="entry name" value="LexA/Signal peptidase"/>
    <property type="match status" value="1"/>
</dbReference>
<evidence type="ECO:0000256" key="3">
    <source>
        <dbReference type="ARBA" id="ARBA00023163"/>
    </source>
</evidence>
<dbReference type="InterPro" id="IPR001387">
    <property type="entry name" value="Cro/C1-type_HTH"/>
</dbReference>